<gene>
    <name evidence="1" type="ordered locus">FFONT_0942</name>
</gene>
<dbReference type="Proteomes" id="UP000007391">
    <property type="component" value="Chromosome"/>
</dbReference>
<dbReference type="STRING" id="1163730.FFONT_0942"/>
<dbReference type="EMBL" id="CP003423">
    <property type="protein sequence ID" value="AFH42930.1"/>
    <property type="molecule type" value="Genomic_DNA"/>
</dbReference>
<accession>I0A1S3</accession>
<dbReference type="InParanoid" id="I0A1S3"/>
<dbReference type="HOGENOM" id="CLU_3245200_0_0_2"/>
<keyword evidence="2" id="KW-1185">Reference proteome</keyword>
<sequence length="42" mass="4776">MIAVATAYTVSGDYSIYRSQVPTKRDSPAYIKEHSVPLFLWN</sequence>
<dbReference type="KEGG" id="ffo:FFONT_0942"/>
<dbReference type="eggNOG" id="arCOG02569">
    <property type="taxonomic scope" value="Archaea"/>
</dbReference>
<dbReference type="AlphaFoldDB" id="I0A1S3"/>
<name>I0A1S3_FERFK</name>
<organism evidence="1 2">
    <name type="scientific">Fervidicoccus fontis (strain DSM 19380 / JCM 18336 / VKM B-2539 / Kam940)</name>
    <dbReference type="NCBI Taxonomy" id="1163730"/>
    <lineage>
        <taxon>Archaea</taxon>
        <taxon>Thermoproteota</taxon>
        <taxon>Thermoprotei</taxon>
        <taxon>Fervidicoccales</taxon>
        <taxon>Fervidicoccaceae</taxon>
        <taxon>Fervidicoccus</taxon>
    </lineage>
</organism>
<reference evidence="1 2" key="2">
    <citation type="journal article" date="2014" name="Extremophiles">
        <title>Analysis of the complete genome of Fervidococcus fontis confirms the distinct phylogenetic position of the order Fervidicoccales and suggests its environmental function.</title>
        <authorList>
            <person name="Lebedinsky A.V."/>
            <person name="Mardanov A.V."/>
            <person name="Kublanov I.V."/>
            <person name="Gumerov V.M."/>
            <person name="Beletsky A.V."/>
            <person name="Perevalova A.A."/>
            <person name="Bidzhieva S.Kh."/>
            <person name="Bonch-Osmolovskaya E.A."/>
            <person name="Skryabin K.G."/>
            <person name="Ravin N.V."/>
        </authorList>
    </citation>
    <scope>NUCLEOTIDE SEQUENCE [LARGE SCALE GENOMIC DNA]</scope>
    <source>
        <strain evidence="2">DSM 19380 / VKM B-2539 / Kam940</strain>
    </source>
</reference>
<protein>
    <submittedName>
        <fullName evidence="1">Chloride channel core</fullName>
    </submittedName>
</protein>
<reference evidence="2" key="1">
    <citation type="submission" date="2012-03" db="EMBL/GenBank/DDBJ databases">
        <title>Fervidicoccus fontis complete genome analysis confirms its distinct phylogenetic position and predicts its environmental function.</title>
        <authorList>
            <person name="Lebedinsky A.V."/>
            <person name="Mardanov A.V."/>
            <person name="Gumerov V.M."/>
            <person name="Beletsky A.V."/>
            <person name="Kublanov I.V."/>
            <person name="Perevalova A.A."/>
            <person name="Bonch-Osmolovskaya E.A."/>
            <person name="Ravin N.V."/>
            <person name="Skryabin K.G."/>
        </authorList>
    </citation>
    <scope>NUCLEOTIDE SEQUENCE [LARGE SCALE GENOMIC DNA]</scope>
    <source>
        <strain evidence="2">DSM 19380 / VKM B-2539 / Kam940</strain>
    </source>
</reference>
<evidence type="ECO:0000313" key="2">
    <source>
        <dbReference type="Proteomes" id="UP000007391"/>
    </source>
</evidence>
<evidence type="ECO:0000313" key="1">
    <source>
        <dbReference type="EMBL" id="AFH42930.1"/>
    </source>
</evidence>
<proteinExistence type="predicted"/>